<feature type="domain" description="WW" evidence="8">
    <location>
        <begin position="266"/>
        <end position="299"/>
    </location>
</feature>
<dbReference type="CDD" id="cd04033">
    <property type="entry name" value="C2_NEDD4_NEDD4L"/>
    <property type="match status" value="1"/>
</dbReference>
<dbReference type="Pfam" id="PF00168">
    <property type="entry name" value="C2"/>
    <property type="match status" value="1"/>
</dbReference>
<dbReference type="FunFam" id="2.60.40.150:FF:000289">
    <property type="entry name" value="E3 ubiquitin-protein ligase"/>
    <property type="match status" value="1"/>
</dbReference>
<feature type="compositionally biased region" description="Acidic residues" evidence="6">
    <location>
        <begin position="481"/>
        <end position="505"/>
    </location>
</feature>
<dbReference type="InterPro" id="IPR036020">
    <property type="entry name" value="WW_dom_sf"/>
</dbReference>
<reference evidence="9" key="1">
    <citation type="submission" date="2019-11" db="UniProtKB">
        <authorList>
            <consortium name="WormBaseParasite"/>
        </authorList>
    </citation>
    <scope>IDENTIFICATION</scope>
</reference>
<name>A0A5K3FSF2_MESCO</name>
<dbReference type="Pfam" id="PF00397">
    <property type="entry name" value="WW"/>
    <property type="match status" value="3"/>
</dbReference>
<evidence type="ECO:0000256" key="6">
    <source>
        <dbReference type="SAM" id="MobiDB-lite"/>
    </source>
</evidence>
<dbReference type="GO" id="GO:0005737">
    <property type="term" value="C:cytoplasm"/>
    <property type="evidence" value="ECO:0007669"/>
    <property type="project" value="UniProtKB-SubCell"/>
</dbReference>
<feature type="compositionally biased region" description="Low complexity" evidence="6">
    <location>
        <begin position="209"/>
        <end position="234"/>
    </location>
</feature>
<feature type="compositionally biased region" description="Low complexity" evidence="6">
    <location>
        <begin position="547"/>
        <end position="558"/>
    </location>
</feature>
<dbReference type="PANTHER" id="PTHR17616">
    <property type="entry name" value="YES-ASSOCIATED PROTEIN YAP1 FAMILY MEMBER"/>
    <property type="match status" value="1"/>
</dbReference>
<evidence type="ECO:0000259" key="8">
    <source>
        <dbReference type="PROSITE" id="PS50020"/>
    </source>
</evidence>
<keyword evidence="3" id="KW-0963">Cytoplasm</keyword>
<feature type="domain" description="WW" evidence="8">
    <location>
        <begin position="577"/>
        <end position="610"/>
    </location>
</feature>
<evidence type="ECO:0000256" key="4">
    <source>
        <dbReference type="ARBA" id="ARBA00023159"/>
    </source>
</evidence>
<dbReference type="InterPro" id="IPR000008">
    <property type="entry name" value="C2_dom"/>
</dbReference>
<dbReference type="PROSITE" id="PS50004">
    <property type="entry name" value="C2"/>
    <property type="match status" value="1"/>
</dbReference>
<organism evidence="9">
    <name type="scientific">Mesocestoides corti</name>
    <name type="common">Flatworm</name>
    <dbReference type="NCBI Taxonomy" id="53468"/>
    <lineage>
        <taxon>Eukaryota</taxon>
        <taxon>Metazoa</taxon>
        <taxon>Spiralia</taxon>
        <taxon>Lophotrochozoa</taxon>
        <taxon>Platyhelminthes</taxon>
        <taxon>Cestoda</taxon>
        <taxon>Eucestoda</taxon>
        <taxon>Cyclophyllidea</taxon>
        <taxon>Mesocestoididae</taxon>
        <taxon>Mesocestoides</taxon>
    </lineage>
</organism>
<keyword evidence="5" id="KW-0539">Nucleus</keyword>
<dbReference type="Gene3D" id="2.60.40.150">
    <property type="entry name" value="C2 domain"/>
    <property type="match status" value="1"/>
</dbReference>
<proteinExistence type="predicted"/>
<dbReference type="GO" id="GO:0005634">
    <property type="term" value="C:nucleus"/>
    <property type="evidence" value="ECO:0007669"/>
    <property type="project" value="UniProtKB-SubCell"/>
</dbReference>
<comment type="subcellular location">
    <subcellularLocation>
        <location evidence="2">Cytoplasm</location>
    </subcellularLocation>
    <subcellularLocation>
        <location evidence="1">Nucleus</location>
    </subcellularLocation>
</comment>
<dbReference type="GO" id="GO:0035329">
    <property type="term" value="P:hippo signaling"/>
    <property type="evidence" value="ECO:0007669"/>
    <property type="project" value="TreeGrafter"/>
</dbReference>
<feature type="compositionally biased region" description="Gly residues" evidence="6">
    <location>
        <begin position="383"/>
        <end position="392"/>
    </location>
</feature>
<evidence type="ECO:0000313" key="9">
    <source>
        <dbReference type="WBParaSite" id="MCU_009600-RB"/>
    </source>
</evidence>
<accession>A0A5K3FSF2</accession>
<dbReference type="AlphaFoldDB" id="A0A5K3FSF2"/>
<dbReference type="SUPFAM" id="SSF49562">
    <property type="entry name" value="C2 domain (Calcium/lipid-binding domain, CaLB)"/>
    <property type="match status" value="1"/>
</dbReference>
<keyword evidence="4" id="KW-0010">Activator</keyword>
<evidence type="ECO:0000256" key="1">
    <source>
        <dbReference type="ARBA" id="ARBA00004123"/>
    </source>
</evidence>
<dbReference type="PROSITE" id="PS50020">
    <property type="entry name" value="WW_DOMAIN_2"/>
    <property type="match status" value="4"/>
</dbReference>
<dbReference type="SMART" id="SM00456">
    <property type="entry name" value="WW"/>
    <property type="match status" value="4"/>
</dbReference>
<feature type="compositionally biased region" description="Polar residues" evidence="6">
    <location>
        <begin position="519"/>
        <end position="534"/>
    </location>
</feature>
<dbReference type="InterPro" id="IPR051583">
    <property type="entry name" value="YAP1"/>
</dbReference>
<feature type="region of interest" description="Disordered" evidence="6">
    <location>
        <begin position="601"/>
        <end position="644"/>
    </location>
</feature>
<dbReference type="CDD" id="cd00201">
    <property type="entry name" value="WW"/>
    <property type="match status" value="4"/>
</dbReference>
<dbReference type="SUPFAM" id="SSF51045">
    <property type="entry name" value="WW domain"/>
    <property type="match status" value="4"/>
</dbReference>
<protein>
    <submittedName>
        <fullName evidence="9">C2 domain-containing protein</fullName>
    </submittedName>
</protein>
<dbReference type="GO" id="GO:0045944">
    <property type="term" value="P:positive regulation of transcription by RNA polymerase II"/>
    <property type="evidence" value="ECO:0007669"/>
    <property type="project" value="TreeGrafter"/>
</dbReference>
<dbReference type="WBParaSite" id="MCU_009600-RB">
    <property type="protein sequence ID" value="MCU_009600-RB"/>
    <property type="gene ID" value="MCU_009600"/>
</dbReference>
<dbReference type="PANTHER" id="PTHR17616:SF8">
    <property type="entry name" value="TRANSCRIPTIONAL COACTIVATOR YORKIE"/>
    <property type="match status" value="1"/>
</dbReference>
<dbReference type="PROSITE" id="PS01159">
    <property type="entry name" value="WW_DOMAIN_1"/>
    <property type="match status" value="2"/>
</dbReference>
<feature type="region of interest" description="Disordered" evidence="6">
    <location>
        <begin position="473"/>
        <end position="567"/>
    </location>
</feature>
<dbReference type="InterPro" id="IPR001202">
    <property type="entry name" value="WW_dom"/>
</dbReference>
<dbReference type="SMART" id="SM00239">
    <property type="entry name" value="C2"/>
    <property type="match status" value="1"/>
</dbReference>
<feature type="region of interest" description="Disordered" evidence="6">
    <location>
        <begin position="207"/>
        <end position="257"/>
    </location>
</feature>
<feature type="domain" description="WW" evidence="8">
    <location>
        <begin position="299"/>
        <end position="332"/>
    </location>
</feature>
<feature type="domain" description="C2" evidence="7">
    <location>
        <begin position="12"/>
        <end position="136"/>
    </location>
</feature>
<evidence type="ECO:0000256" key="5">
    <source>
        <dbReference type="ARBA" id="ARBA00023242"/>
    </source>
</evidence>
<evidence type="ECO:0000256" key="2">
    <source>
        <dbReference type="ARBA" id="ARBA00004496"/>
    </source>
</evidence>
<feature type="domain" description="WW" evidence="8">
    <location>
        <begin position="638"/>
        <end position="658"/>
    </location>
</feature>
<dbReference type="Gene3D" id="2.20.70.10">
    <property type="match status" value="4"/>
</dbReference>
<dbReference type="FunFam" id="2.20.70.10:FF:000012">
    <property type="entry name" value="transcriptional coactivator YAP1 isoform X2"/>
    <property type="match status" value="1"/>
</dbReference>
<evidence type="ECO:0000256" key="3">
    <source>
        <dbReference type="ARBA" id="ARBA00022490"/>
    </source>
</evidence>
<dbReference type="InterPro" id="IPR035892">
    <property type="entry name" value="C2_domain_sf"/>
</dbReference>
<dbReference type="GO" id="GO:0003713">
    <property type="term" value="F:transcription coactivator activity"/>
    <property type="evidence" value="ECO:0007669"/>
    <property type="project" value="TreeGrafter"/>
</dbReference>
<sequence length="658" mass="72225">MSAVNHVPIIVHRDVCGISVERCLPEHRILKVLVIRGASLMKKDIFGTSDPYCRISLYRDVRQSNCIGSYVRTRTIKRTLNPLWNEEFYFRVNPDSNRLVFELFDENRITRDDFLGLVSIYLPQLDIRVEGQEDSSRNAAKNFLLRPRSARSRVQGKLLVALSYLPPSVDIHTTQIRSDFHKAPCASTRLSLPSSAILPPLEANGANLTSPSTSSVSVPSASAFSVPPSSSSVSHNPPARSEEAPPDHPQSGPITTSMVMSNEVDDCLPEGWDERIDQNGRTYYVDHIHKRTQWDRPLSRLPDGWEQRTDVNGRVYYVDHVNHRTTWYSPFCPENEVFVNLPTQDTTAAPSRTGDENDSFGENPYSEPADGPSNASSERGHAEGGGGGGADGGAEHSRLPPSQVRRTLRHGQSLVSNALNKPLAPIYMTSLSPEEQVQAAQTMYLRRHQVRIEDTTPNAPPANDALAAAMETSATTLPTPSDEEREVVGDNEEEEEEAAGVEVEDGSGRNQLPGPPPTSTLAESGQSEGIQETRTPLLAAMPTPGDSPAALPLSPTSPDGAGASVDNRISIVPLDDDPLPHGWQMAITASGRKFFINHNDQTTTWKDPRKKHAAPPKRDATSSVMTKDAQRHDLPALGPLPPGWEERVHSNGRIFYIN</sequence>
<evidence type="ECO:0000259" key="7">
    <source>
        <dbReference type="PROSITE" id="PS50004"/>
    </source>
</evidence>
<feature type="region of interest" description="Disordered" evidence="6">
    <location>
        <begin position="345"/>
        <end position="408"/>
    </location>
</feature>